<organism evidence="2 3">
    <name type="scientific">Enterobacter cloacae subsp. cloacae (strain ATCC 13047 / DSM 30054 / NBRC 13535 / NCTC 10005 / WDCM 00083 / NCDC 279-56)</name>
    <dbReference type="NCBI Taxonomy" id="716541"/>
    <lineage>
        <taxon>Bacteria</taxon>
        <taxon>Pseudomonadati</taxon>
        <taxon>Pseudomonadota</taxon>
        <taxon>Gammaproteobacteria</taxon>
        <taxon>Enterobacterales</taxon>
        <taxon>Enterobacteriaceae</taxon>
        <taxon>Enterobacter</taxon>
        <taxon>Enterobacter cloacae complex</taxon>
    </lineage>
</organism>
<sequence>MERSENNDMQLVDMKWIAATLKVTDKWIYKQIQDGKFMKPIKLGRSSRWRLSDIHEWLENRVK</sequence>
<accession>A0A0H3CMW9</accession>
<dbReference type="Gene3D" id="1.10.238.160">
    <property type="match status" value="1"/>
</dbReference>
<dbReference type="EMBL" id="CP001918">
    <property type="protein sequence ID" value="ADF63238.1"/>
    <property type="molecule type" value="Genomic_DNA"/>
</dbReference>
<protein>
    <submittedName>
        <fullName evidence="2">Putative IS3 family transposase orfB</fullName>
    </submittedName>
</protein>
<dbReference type="STRING" id="716541.ECL_03704"/>
<dbReference type="PATRIC" id="fig|716541.4.peg.3866"/>
<dbReference type="OrthoDB" id="5986966at2"/>
<dbReference type="AlphaFoldDB" id="A0A0H3CMW9"/>
<dbReference type="RefSeq" id="WP_013098166.1">
    <property type="nucleotide sequence ID" value="NC_014121.1"/>
</dbReference>
<feature type="domain" description="Helix-turn-helix" evidence="1">
    <location>
        <begin position="18"/>
        <end position="61"/>
    </location>
</feature>
<reference evidence="2 3" key="1">
    <citation type="journal article" date="2010" name="J. Bacteriol.">
        <title>Complete genome sequence of Enterobacter cloacae subsp. cloacae type strain ATCC 13047.</title>
        <authorList>
            <person name="Ren Y."/>
            <person name="Ren Y."/>
            <person name="Zhou Z."/>
            <person name="Guo X."/>
            <person name="Li Y."/>
            <person name="Feng L."/>
            <person name="Wang L."/>
        </authorList>
    </citation>
    <scope>NUCLEOTIDE SEQUENCE [LARGE SCALE GENOMIC DNA]</scope>
    <source>
        <strain evidence="3">ATCC 13047 / DSM 30054 / NBRC 13535 / NCTC 10005 / WDCM 00083 / NCDC 279-56</strain>
    </source>
</reference>
<dbReference type="Proteomes" id="UP000002363">
    <property type="component" value="Chromosome"/>
</dbReference>
<dbReference type="KEGG" id="enc:ECL_03704"/>
<dbReference type="HOGENOM" id="CLU_140176_22_3_6"/>
<evidence type="ECO:0000313" key="3">
    <source>
        <dbReference type="Proteomes" id="UP000002363"/>
    </source>
</evidence>
<dbReference type="InterPro" id="IPR041657">
    <property type="entry name" value="HTH_17"/>
</dbReference>
<dbReference type="GeneID" id="57347924"/>
<dbReference type="eggNOG" id="COG3311">
    <property type="taxonomic scope" value="Bacteria"/>
</dbReference>
<keyword evidence="3" id="KW-1185">Reference proteome</keyword>
<gene>
    <name evidence="2" type="ordered locus">ECL_03704</name>
</gene>
<evidence type="ECO:0000313" key="2">
    <source>
        <dbReference type="EMBL" id="ADF63238.1"/>
    </source>
</evidence>
<dbReference type="EnsemblBacteria" id="ADF63238">
    <property type="protein sequence ID" value="ADF63238"/>
    <property type="gene ID" value="ECL_03704"/>
</dbReference>
<proteinExistence type="predicted"/>
<dbReference type="Pfam" id="PF12728">
    <property type="entry name" value="HTH_17"/>
    <property type="match status" value="1"/>
</dbReference>
<name>A0A0H3CMW9_ENTCC</name>
<evidence type="ECO:0000259" key="1">
    <source>
        <dbReference type="Pfam" id="PF12728"/>
    </source>
</evidence>